<dbReference type="EMBL" id="OZ004256">
    <property type="protein sequence ID" value="CAK7903523.1"/>
    <property type="molecule type" value="Genomic_DNA"/>
</dbReference>
<feature type="compositionally biased region" description="Low complexity" evidence="3">
    <location>
        <begin position="74"/>
        <end position="92"/>
    </location>
</feature>
<feature type="region of interest" description="Disordered" evidence="3">
    <location>
        <begin position="266"/>
        <end position="341"/>
    </location>
</feature>
<feature type="region of interest" description="Disordered" evidence="3">
    <location>
        <begin position="892"/>
        <end position="985"/>
    </location>
</feature>
<keyword evidence="1" id="KW-0547">Nucleotide-binding</keyword>
<dbReference type="Gene3D" id="3.30.200.20">
    <property type="entry name" value="Phosphorylase Kinase, domain 1"/>
    <property type="match status" value="1"/>
</dbReference>
<dbReference type="GO" id="GO:0016301">
    <property type="term" value="F:kinase activity"/>
    <property type="evidence" value="ECO:0007669"/>
    <property type="project" value="UniProtKB-KW"/>
</dbReference>
<accession>A0ABP0EAI8</accession>
<feature type="compositionally biased region" description="Polar residues" evidence="3">
    <location>
        <begin position="210"/>
        <end position="222"/>
    </location>
</feature>
<dbReference type="InterPro" id="IPR000014">
    <property type="entry name" value="PAS"/>
</dbReference>
<feature type="compositionally biased region" description="Acidic residues" evidence="3">
    <location>
        <begin position="35"/>
        <end position="50"/>
    </location>
</feature>
<keyword evidence="2" id="KW-0067">ATP-binding</keyword>
<feature type="compositionally biased region" description="Polar residues" evidence="3">
    <location>
        <begin position="266"/>
        <end position="275"/>
    </location>
</feature>
<name>A0ABP0EAI8_9ASCO</name>
<dbReference type="SMART" id="SM00220">
    <property type="entry name" value="S_TKc"/>
    <property type="match status" value="1"/>
</dbReference>
<evidence type="ECO:0000259" key="4">
    <source>
        <dbReference type="PROSITE" id="PS50011"/>
    </source>
</evidence>
<dbReference type="PANTHER" id="PTHR24346:SF51">
    <property type="entry name" value="PAS DOMAIN-CONTAINING SERINE_THREONINE-PROTEIN KINASE"/>
    <property type="match status" value="1"/>
</dbReference>
<dbReference type="PROSITE" id="PS00108">
    <property type="entry name" value="PROTEIN_KINASE_ST"/>
    <property type="match status" value="1"/>
</dbReference>
<feature type="compositionally biased region" description="Polar residues" evidence="3">
    <location>
        <begin position="976"/>
        <end position="985"/>
    </location>
</feature>
<keyword evidence="5" id="KW-0808">Transferase</keyword>
<keyword evidence="6" id="KW-1185">Reference proteome</keyword>
<dbReference type="Gene3D" id="1.10.510.10">
    <property type="entry name" value="Transferase(Phosphotransferase) domain 1"/>
    <property type="match status" value="1"/>
</dbReference>
<dbReference type="PROSITE" id="PS50011">
    <property type="entry name" value="PROTEIN_KINASE_DOM"/>
    <property type="match status" value="1"/>
</dbReference>
<feature type="compositionally biased region" description="Polar residues" evidence="3">
    <location>
        <begin position="456"/>
        <end position="469"/>
    </location>
</feature>
<feature type="compositionally biased region" description="Low complexity" evidence="3">
    <location>
        <begin position="111"/>
        <end position="127"/>
    </location>
</feature>
<dbReference type="SUPFAM" id="SSF56112">
    <property type="entry name" value="Protein kinase-like (PK-like)"/>
    <property type="match status" value="1"/>
</dbReference>
<dbReference type="InterPro" id="IPR008271">
    <property type="entry name" value="Ser/Thr_kinase_AS"/>
</dbReference>
<evidence type="ECO:0000313" key="6">
    <source>
        <dbReference type="Proteomes" id="UP001497600"/>
    </source>
</evidence>
<dbReference type="InterPro" id="IPR000719">
    <property type="entry name" value="Prot_kinase_dom"/>
</dbReference>
<feature type="compositionally biased region" description="Polar residues" evidence="3">
    <location>
        <begin position="1"/>
        <end position="30"/>
    </location>
</feature>
<sequence length="1255" mass="137391">MKVTQDIHTNATDPTGASSHEGLTSKSPSSRFYLAEDDDDDDDDEEDDQETPLPPHPSFHQTIPQLRVEKCRQPSNLSLSTSSKSSSPEPNSHGLSLETRPVQPGIGHQISRFNSASSTTSSSPARDASTREAILQFPIESTHAYSYAHLSPNSLALRLNVLKRSLQILKERPVLFHSIKKESERSASHSQPPLSPFLPTPSSTIRSLYKNPSANNSQELQPTSKIQANASSAALAAFFRPTLQRSDSLPINQLYSTREVSPLGSSKLSELQAPSSGLPVASYQSGGASNVKEERSRSASGVSSERGSRLASGKVRSRSSQRSKSASGTAHSTGPSTTKSDFILNNDLRDIITILESDQTLVEDNSEIALNLHQLSLASGSDSFEPVKQDYLVHKLLYALATPFIESSLSPPALLSSEYSETRADLISPASAMNLFQYGQNAGGAPASNPHEVSRNGPNGSNTPELSRFSSSASANTASLTPTPTSASNSRPFHGMASKTPSPQSVFTVDTDSPWSIKAANDLACLMFGVSKGMIRSLTLMDLVAPQFRQFVSDKISTATADNNSNNIIFAGEIVAVVRPGAADYAWTSIWAKRRGKLIICMFDQIPCDAFDVEVGEINKQVCVKSVKNMTGRLIPDAKITSMREISHSIEDLLNGVDESFEACQNINSLRYFTLQLPGEQSNLPCAVTSIPMEDEDYNLSIKVKVHSLPYIAGIFVISSDDHTILSCNNAIAKNLFGKSSGDLLGKSIDLLVPDFSLILTTGLAENTFSLVPGLVLPEHFFRKYDAKRRSNEGEEEEEEEELFFTSRGVRGIHRDGEEIWVDIQLRVTSSDAFVLWITYSRSASGNSMAEELDRLSASTSSLSLYGGSRVVGEKGGVDLPSQMDLFPEDESDLVELGGSTDVSRAGSVRRKDKSDVSQTSRDNKDSLAESQTTLGSNSTQASSPKSSTSPEFTKKDTTSEKNDPTLKESTKESGTKSLFPTTVGAQRRTKKFSEFTVIKDMGEGAYGKVVLAIHKEDPAYKIIIKCIDKERILVDTWVRDRRLGTIPSEINIMAFLNTAPHPNIMAIIDFFEDSKYYYLETPLFGDPPAIDLFDFIEIRKNMTESECRLIFRQVASAVQHLHHQGIVHRDIKDENVIVDEHGDIKLIDFGSAGYAKSGPFDVFVGTIDYASPEVLRGERYAGQPQDMWAMGILLYTVLFKENPFYNVDEIMEGDLRIPYGASEGAEALIRRILVRAVDERPTIDDVVNDPWLNL</sequence>
<protein>
    <submittedName>
        <fullName evidence="5">Serine/threonine-protein kinase Psk1p</fullName>
    </submittedName>
</protein>
<dbReference type="Pfam" id="PF00069">
    <property type="entry name" value="Pkinase"/>
    <property type="match status" value="1"/>
</dbReference>
<dbReference type="InterPro" id="IPR011009">
    <property type="entry name" value="Kinase-like_dom_sf"/>
</dbReference>
<gene>
    <name evidence="5" type="primary">PSK1</name>
    <name evidence="5" type="ORF">CAAN4_D04962</name>
</gene>
<feature type="compositionally biased region" description="Low complexity" evidence="3">
    <location>
        <begin position="937"/>
        <end position="951"/>
    </location>
</feature>
<dbReference type="Proteomes" id="UP001497600">
    <property type="component" value="Chromosome D"/>
</dbReference>
<feature type="domain" description="Protein kinase" evidence="4">
    <location>
        <begin position="996"/>
        <end position="1253"/>
    </location>
</feature>
<feature type="compositionally biased region" description="Low complexity" evidence="3">
    <location>
        <begin position="470"/>
        <end position="490"/>
    </location>
</feature>
<feature type="compositionally biased region" description="Polar residues" evidence="3">
    <location>
        <begin position="329"/>
        <end position="340"/>
    </location>
</feature>
<evidence type="ECO:0000313" key="5">
    <source>
        <dbReference type="EMBL" id="CAK7903523.1"/>
    </source>
</evidence>
<dbReference type="CDD" id="cd00130">
    <property type="entry name" value="PAS"/>
    <property type="match status" value="1"/>
</dbReference>
<dbReference type="InterPro" id="IPR035965">
    <property type="entry name" value="PAS-like_dom_sf"/>
</dbReference>
<dbReference type="Pfam" id="PF13426">
    <property type="entry name" value="PAS_9"/>
    <property type="match status" value="1"/>
</dbReference>
<reference evidence="5 6" key="1">
    <citation type="submission" date="2024-01" db="EMBL/GenBank/DDBJ databases">
        <authorList>
            <consortium name="Genoscope - CEA"/>
            <person name="William W."/>
        </authorList>
    </citation>
    <scope>NUCLEOTIDE SEQUENCE [LARGE SCALE GENOMIC DNA]</scope>
    <source>
        <strain evidence="5 6">29B2s-10</strain>
    </source>
</reference>
<organism evidence="5 6">
    <name type="scientific">[Candida] anglica</name>
    <dbReference type="NCBI Taxonomy" id="148631"/>
    <lineage>
        <taxon>Eukaryota</taxon>
        <taxon>Fungi</taxon>
        <taxon>Dikarya</taxon>
        <taxon>Ascomycota</taxon>
        <taxon>Saccharomycotina</taxon>
        <taxon>Pichiomycetes</taxon>
        <taxon>Debaryomycetaceae</taxon>
        <taxon>Kurtzmaniella</taxon>
    </lineage>
</organism>
<keyword evidence="5" id="KW-0418">Kinase</keyword>
<dbReference type="SUPFAM" id="SSF55785">
    <property type="entry name" value="PYP-like sensor domain (PAS domain)"/>
    <property type="match status" value="1"/>
</dbReference>
<feature type="region of interest" description="Disordered" evidence="3">
    <location>
        <begin position="183"/>
        <end position="222"/>
    </location>
</feature>
<dbReference type="CDD" id="cd14004">
    <property type="entry name" value="STKc_PASK"/>
    <property type="match status" value="1"/>
</dbReference>
<evidence type="ECO:0000256" key="1">
    <source>
        <dbReference type="ARBA" id="ARBA00022741"/>
    </source>
</evidence>
<feature type="compositionally biased region" description="Basic and acidic residues" evidence="3">
    <location>
        <begin position="953"/>
        <end position="975"/>
    </location>
</feature>
<proteinExistence type="predicted"/>
<dbReference type="PANTHER" id="PTHR24346">
    <property type="entry name" value="MAP/MICROTUBULE AFFINITY-REGULATING KINASE"/>
    <property type="match status" value="1"/>
</dbReference>
<feature type="region of interest" description="Disordered" evidence="3">
    <location>
        <begin position="441"/>
        <end position="507"/>
    </location>
</feature>
<evidence type="ECO:0000256" key="2">
    <source>
        <dbReference type="ARBA" id="ARBA00022840"/>
    </source>
</evidence>
<dbReference type="Gene3D" id="3.30.450.20">
    <property type="entry name" value="PAS domain"/>
    <property type="match status" value="1"/>
</dbReference>
<feature type="region of interest" description="Disordered" evidence="3">
    <location>
        <begin position="1"/>
        <end position="128"/>
    </location>
</feature>
<evidence type="ECO:0000256" key="3">
    <source>
        <dbReference type="SAM" id="MobiDB-lite"/>
    </source>
</evidence>